<name>A0A915E2Z5_9BILA</name>
<organism evidence="1 2">
    <name type="scientific">Ditylenchus dipsaci</name>
    <dbReference type="NCBI Taxonomy" id="166011"/>
    <lineage>
        <taxon>Eukaryota</taxon>
        <taxon>Metazoa</taxon>
        <taxon>Ecdysozoa</taxon>
        <taxon>Nematoda</taxon>
        <taxon>Chromadorea</taxon>
        <taxon>Rhabditida</taxon>
        <taxon>Tylenchina</taxon>
        <taxon>Tylenchomorpha</taxon>
        <taxon>Sphaerularioidea</taxon>
        <taxon>Anguinidae</taxon>
        <taxon>Anguininae</taxon>
        <taxon>Ditylenchus</taxon>
    </lineage>
</organism>
<evidence type="ECO:0000313" key="2">
    <source>
        <dbReference type="WBParaSite" id="jg26153"/>
    </source>
</evidence>
<keyword evidence="1" id="KW-1185">Reference proteome</keyword>
<proteinExistence type="predicted"/>
<dbReference type="WBParaSite" id="jg26153">
    <property type="protein sequence ID" value="jg26153"/>
    <property type="gene ID" value="jg26153"/>
</dbReference>
<sequence>MVQNELAIPVKLLASTDAVRRELQNLLPRCTDVDHMSTVSVNLQQSKERNVIRETRLQILRDSLHGPWNI</sequence>
<reference evidence="2" key="1">
    <citation type="submission" date="2022-11" db="UniProtKB">
        <authorList>
            <consortium name="WormBaseParasite"/>
        </authorList>
    </citation>
    <scope>IDENTIFICATION</scope>
</reference>
<accession>A0A915E2Z5</accession>
<dbReference type="AlphaFoldDB" id="A0A915E2Z5"/>
<protein>
    <submittedName>
        <fullName evidence="2">Uncharacterized protein</fullName>
    </submittedName>
</protein>
<evidence type="ECO:0000313" key="1">
    <source>
        <dbReference type="Proteomes" id="UP000887574"/>
    </source>
</evidence>
<dbReference type="Proteomes" id="UP000887574">
    <property type="component" value="Unplaced"/>
</dbReference>